<dbReference type="Gene3D" id="1.20.1640.10">
    <property type="entry name" value="Multidrug efflux transporter AcrB transmembrane domain"/>
    <property type="match status" value="2"/>
</dbReference>
<dbReference type="PANTHER" id="PTHR33406:SF12">
    <property type="entry name" value="BLR2997 PROTEIN"/>
    <property type="match status" value="1"/>
</dbReference>
<dbReference type="SUPFAM" id="SSF47384">
    <property type="entry name" value="Homodimeric domain of signal transducing histidine kinase"/>
    <property type="match status" value="1"/>
</dbReference>
<dbReference type="InterPro" id="IPR005467">
    <property type="entry name" value="His_kinase_dom"/>
</dbReference>
<evidence type="ECO:0000256" key="8">
    <source>
        <dbReference type="ARBA" id="ARBA00023136"/>
    </source>
</evidence>
<dbReference type="PROSITE" id="PS50109">
    <property type="entry name" value="HIS_KIN"/>
    <property type="match status" value="1"/>
</dbReference>
<feature type="transmembrane region" description="Helical" evidence="9">
    <location>
        <begin position="717"/>
        <end position="738"/>
    </location>
</feature>
<dbReference type="InterPro" id="IPR000731">
    <property type="entry name" value="SSD"/>
</dbReference>
<dbReference type="InterPro" id="IPR036890">
    <property type="entry name" value="HATPase_C_sf"/>
</dbReference>
<evidence type="ECO:0000259" key="10">
    <source>
        <dbReference type="PROSITE" id="PS50109"/>
    </source>
</evidence>
<keyword evidence="7 9" id="KW-1133">Transmembrane helix</keyword>
<dbReference type="GO" id="GO:0005886">
    <property type="term" value="C:plasma membrane"/>
    <property type="evidence" value="ECO:0007669"/>
    <property type="project" value="UniProtKB-SubCell"/>
</dbReference>
<evidence type="ECO:0000256" key="7">
    <source>
        <dbReference type="ARBA" id="ARBA00022989"/>
    </source>
</evidence>
<evidence type="ECO:0000259" key="11">
    <source>
        <dbReference type="PROSITE" id="PS50156"/>
    </source>
</evidence>
<dbReference type="Pfam" id="PF03176">
    <property type="entry name" value="MMPL"/>
    <property type="match status" value="2"/>
</dbReference>
<feature type="transmembrane region" description="Helical" evidence="9">
    <location>
        <begin position="622"/>
        <end position="641"/>
    </location>
</feature>
<feature type="transmembrane region" description="Helical" evidence="9">
    <location>
        <begin position="690"/>
        <end position="711"/>
    </location>
</feature>
<protein>
    <recommendedName>
        <fullName evidence="3">histidine kinase</fullName>
        <ecNumber evidence="3">2.7.13.3</ecNumber>
    </recommendedName>
</protein>
<evidence type="ECO:0000256" key="3">
    <source>
        <dbReference type="ARBA" id="ARBA00012438"/>
    </source>
</evidence>
<dbReference type="InterPro" id="IPR004869">
    <property type="entry name" value="MMPL_dom"/>
</dbReference>
<dbReference type="InterPro" id="IPR004358">
    <property type="entry name" value="Sig_transdc_His_kin-like_C"/>
</dbReference>
<dbReference type="InterPro" id="IPR003661">
    <property type="entry name" value="HisK_dim/P_dom"/>
</dbReference>
<dbReference type="Gene3D" id="1.10.287.130">
    <property type="match status" value="1"/>
</dbReference>
<evidence type="ECO:0000256" key="9">
    <source>
        <dbReference type="SAM" id="Phobius"/>
    </source>
</evidence>
<dbReference type="SMART" id="SM00388">
    <property type="entry name" value="HisKA"/>
    <property type="match status" value="1"/>
</dbReference>
<feature type="transmembrane region" description="Helical" evidence="9">
    <location>
        <begin position="303"/>
        <end position="325"/>
    </location>
</feature>
<evidence type="ECO:0000256" key="6">
    <source>
        <dbReference type="ARBA" id="ARBA00022692"/>
    </source>
</evidence>
<dbReference type="PANTHER" id="PTHR33406">
    <property type="entry name" value="MEMBRANE PROTEIN MJ1562-RELATED"/>
    <property type="match status" value="1"/>
</dbReference>
<evidence type="ECO:0000256" key="5">
    <source>
        <dbReference type="ARBA" id="ARBA00022553"/>
    </source>
</evidence>
<comment type="subcellular location">
    <subcellularLocation>
        <location evidence="2">Cell membrane</location>
        <topology evidence="2">Multi-pass membrane protein</topology>
    </subcellularLocation>
</comment>
<dbReference type="Pfam" id="PF00512">
    <property type="entry name" value="HisKA"/>
    <property type="match status" value="1"/>
</dbReference>
<sequence>MIASYYKSALKQQWIRLILGHPRWTIVFLLMLTLFFIWQIPHLRFQSSLYDLAVEDLPETRRYEKFKKIFGTEEVILVVARTKGVFEPGAFKAIEKLADRLEEIEGVRRVISLPGIKRDVELFGIKSLREFEQILQPVELIWKSLLSEDRKNTSVMLLLDDSKDRRAVVNAVQEEIERVRQGIDLYQIGMPVVSEALSRFTERDFLHLPPLTFGVIAVLLFLFFRDLRGILIPLGIVLMVLIWVFGLMGMTGVPLTMLTMIVPVFLIAVGTAYCMHVWSMYLEELENAASNRIAVIQSFSRSALPMGLVVATTIIGLGSLFVNRIEGIRSFALFSCLGMVCLLVMILTFLPALLTALPAPRSRLSSIARPHACVARFLEAIVRIDVAHQRMTLPILAVVILLAFWGMTRIRVETNPVAYFREQSEISRHFHDAYRDMTGSFPVNVVVEGEGEGYFEDPAHLRKVEEIQDYLQTLEGVDKTLSFLDYLKLVRYALNRFDPNDYALPEEAFEVRMLVNSYQTILGTDMLRTYMDEDFSRTGILLLTRLSSSAEFLRMKSRIEAHCNSVLGGSSRVDATGFGMVISASSEWVTRGQVSSLWITVAAVFALMLVLFVSLRVGVVAILANFFPIIVNFGLMGWLGIKLSMVTSLIAGIAIGLAVDDTIHYLVGFSRELKKDLNKQRALTDTLLRVGRPMVYTTLTIGSGFAVLLFSHFEPTAVFGLMMAVTLLAALVGDLVLLPSLMLHVDLVTVWDLLKLMRPLGGVAGGVAHELNQPLNAIKMGSEYLKMTLDRGEEISREQLRQIVQEIDEQVDRASGTIKRLCRFDQKADVDCEEVDLNAAAQEVLAILGHQLALENIRLELKFEPDLPPVFANVNRIGQVVFNLLNNAREAILRKRRAGGETAEDHIGVRTFRAGKRAVGLEISDTGPGISEESLGRVFEPFYTTKKGGEGLGLGLSIVYGIVKAYGGRVRIRSEEGRGSTFRVLFPVPGEERG</sequence>
<feature type="transmembrane region" description="Helical" evidence="9">
    <location>
        <begin position="331"/>
        <end position="357"/>
    </location>
</feature>
<keyword evidence="5" id="KW-0597">Phosphoprotein</keyword>
<evidence type="ECO:0000256" key="4">
    <source>
        <dbReference type="ARBA" id="ARBA00022475"/>
    </source>
</evidence>
<name>A0A653AI23_UNCDX</name>
<feature type="transmembrane region" description="Helical" evidence="9">
    <location>
        <begin position="231"/>
        <end position="251"/>
    </location>
</feature>
<keyword evidence="4" id="KW-1003">Cell membrane</keyword>
<feature type="transmembrane region" description="Helical" evidence="9">
    <location>
        <begin position="257"/>
        <end position="282"/>
    </location>
</feature>
<evidence type="ECO:0000256" key="2">
    <source>
        <dbReference type="ARBA" id="ARBA00004651"/>
    </source>
</evidence>
<feature type="domain" description="SSD" evidence="11">
    <location>
        <begin position="617"/>
        <end position="744"/>
    </location>
</feature>
<feature type="domain" description="SSD" evidence="11">
    <location>
        <begin position="236"/>
        <end position="356"/>
    </location>
</feature>
<keyword evidence="8 9" id="KW-0472">Membrane</keyword>
<dbReference type="EC" id="2.7.13.3" evidence="3"/>
<feature type="transmembrane region" description="Helical" evidence="9">
    <location>
        <begin position="205"/>
        <end position="224"/>
    </location>
</feature>
<dbReference type="SUPFAM" id="SSF55874">
    <property type="entry name" value="ATPase domain of HSP90 chaperone/DNA topoisomerase II/histidine kinase"/>
    <property type="match status" value="1"/>
</dbReference>
<dbReference type="InterPro" id="IPR050545">
    <property type="entry name" value="Mycobact_MmpL"/>
</dbReference>
<feature type="transmembrane region" description="Helical" evidence="9">
    <location>
        <begin position="647"/>
        <end position="669"/>
    </location>
</feature>
<evidence type="ECO:0000313" key="12">
    <source>
        <dbReference type="EMBL" id="VBB47678.1"/>
    </source>
</evidence>
<feature type="domain" description="Histidine kinase" evidence="10">
    <location>
        <begin position="766"/>
        <end position="990"/>
    </location>
</feature>
<dbReference type="SMART" id="SM00387">
    <property type="entry name" value="HATPase_c"/>
    <property type="match status" value="1"/>
</dbReference>
<dbReference type="GO" id="GO:0000155">
    <property type="term" value="F:phosphorelay sensor kinase activity"/>
    <property type="evidence" value="ECO:0007669"/>
    <property type="project" value="InterPro"/>
</dbReference>
<dbReference type="CDD" id="cd00082">
    <property type="entry name" value="HisKA"/>
    <property type="match status" value="1"/>
</dbReference>
<comment type="catalytic activity">
    <reaction evidence="1">
        <text>ATP + protein L-histidine = ADP + protein N-phospho-L-histidine.</text>
        <dbReference type="EC" id="2.7.13.3"/>
    </reaction>
</comment>
<organism evidence="12">
    <name type="scientific">Uncultured Desulfatiglans sp</name>
    <dbReference type="NCBI Taxonomy" id="1748965"/>
    <lineage>
        <taxon>Bacteria</taxon>
        <taxon>Pseudomonadati</taxon>
        <taxon>Thermodesulfobacteriota</taxon>
        <taxon>Desulfobacteria</taxon>
        <taxon>Desulfatiglandales</taxon>
        <taxon>Desulfatiglandaceae</taxon>
        <taxon>Desulfatiglans</taxon>
        <taxon>environmental samples</taxon>
    </lineage>
</organism>
<dbReference type="EMBL" id="UPXX01000032">
    <property type="protein sequence ID" value="VBB47678.1"/>
    <property type="molecule type" value="Genomic_DNA"/>
</dbReference>
<proteinExistence type="predicted"/>
<feature type="transmembrane region" description="Helical" evidence="9">
    <location>
        <begin position="596"/>
        <end position="615"/>
    </location>
</feature>
<reference evidence="12" key="1">
    <citation type="submission" date="2018-07" db="EMBL/GenBank/DDBJ databases">
        <authorList>
            <consortium name="Genoscope - CEA"/>
            <person name="William W."/>
        </authorList>
    </citation>
    <scope>NUCLEOTIDE SEQUENCE</scope>
    <source>
        <strain evidence="12">IK1</strain>
    </source>
</reference>
<keyword evidence="6 9" id="KW-0812">Transmembrane</keyword>
<gene>
    <name evidence="12" type="ORF">TRIP_B50473</name>
</gene>
<dbReference type="SUPFAM" id="SSF82866">
    <property type="entry name" value="Multidrug efflux transporter AcrB transmembrane domain"/>
    <property type="match status" value="2"/>
</dbReference>
<dbReference type="Gene3D" id="3.30.565.10">
    <property type="entry name" value="Histidine kinase-like ATPase, C-terminal domain"/>
    <property type="match status" value="1"/>
</dbReference>
<dbReference type="Pfam" id="PF02518">
    <property type="entry name" value="HATPase_c"/>
    <property type="match status" value="1"/>
</dbReference>
<evidence type="ECO:0000256" key="1">
    <source>
        <dbReference type="ARBA" id="ARBA00000085"/>
    </source>
</evidence>
<dbReference type="AlphaFoldDB" id="A0A653AI23"/>
<dbReference type="InterPro" id="IPR003594">
    <property type="entry name" value="HATPase_dom"/>
</dbReference>
<feature type="transmembrane region" description="Helical" evidence="9">
    <location>
        <begin position="21"/>
        <end position="40"/>
    </location>
</feature>
<dbReference type="PRINTS" id="PR00344">
    <property type="entry name" value="BCTRLSENSOR"/>
</dbReference>
<dbReference type="InterPro" id="IPR036097">
    <property type="entry name" value="HisK_dim/P_sf"/>
</dbReference>
<dbReference type="PROSITE" id="PS50156">
    <property type="entry name" value="SSD"/>
    <property type="match status" value="2"/>
</dbReference>
<accession>A0A653AI23</accession>